<feature type="transmembrane region" description="Helical" evidence="2">
    <location>
        <begin position="34"/>
        <end position="54"/>
    </location>
</feature>
<dbReference type="RefSeq" id="WP_354644501.1">
    <property type="nucleotide sequence ID" value="NZ_CP159872.1"/>
</dbReference>
<dbReference type="KEGG" id="kcm:ABWK59_33905"/>
<feature type="transmembrane region" description="Helical" evidence="2">
    <location>
        <begin position="108"/>
        <end position="129"/>
    </location>
</feature>
<feature type="transmembrane region" description="Helical" evidence="2">
    <location>
        <begin position="166"/>
        <end position="187"/>
    </location>
</feature>
<evidence type="ECO:0008006" key="4">
    <source>
        <dbReference type="Google" id="ProtNLM"/>
    </source>
</evidence>
<proteinExistence type="predicted"/>
<keyword evidence="2" id="KW-0812">Transmembrane</keyword>
<organism evidence="3">
    <name type="scientific">Kitasatospora camelliae</name>
    <dbReference type="NCBI Taxonomy" id="3156397"/>
    <lineage>
        <taxon>Bacteria</taxon>
        <taxon>Bacillati</taxon>
        <taxon>Actinomycetota</taxon>
        <taxon>Actinomycetes</taxon>
        <taxon>Kitasatosporales</taxon>
        <taxon>Streptomycetaceae</taxon>
        <taxon>Kitasatospora</taxon>
    </lineage>
</organism>
<sequence>MTHDWRAERTRRGESLDARDGTTQDERTVMRLRLGVGVIGVLLPLALPLGNWLFAELRGQDTTDFWPGSMSGAYYTSTRNILVGSLCALGVFLICYRFDRRDDRWSTAAGVFALGVALFPTAPHGATAFQETVGVLHLVLAGLLLFVLAMFCIHSFRNPHYVQRPWVSRGYLVAGALILLFGALAVVTGLTGVGADWEIRPLYLCEWLSVWAFGAAWIGAALELGSDIDALGRSRPLLNGLGPAIDPADLPPAQP</sequence>
<keyword evidence="2" id="KW-0472">Membrane</keyword>
<feature type="region of interest" description="Disordered" evidence="1">
    <location>
        <begin position="1"/>
        <end position="22"/>
    </location>
</feature>
<keyword evidence="2" id="KW-1133">Transmembrane helix</keyword>
<reference evidence="3" key="1">
    <citation type="submission" date="2024-06" db="EMBL/GenBank/DDBJ databases">
        <title>The genome sequences of Kitasatospora sp. strain HUAS MG31.</title>
        <authorList>
            <person name="Mo P."/>
        </authorList>
    </citation>
    <scope>NUCLEOTIDE SEQUENCE</scope>
    <source>
        <strain evidence="3">HUAS MG31</strain>
    </source>
</reference>
<protein>
    <recommendedName>
        <fullName evidence="4">DUF998 domain-containing protein</fullName>
    </recommendedName>
</protein>
<name>A0AAU8K8H7_9ACTN</name>
<accession>A0AAU8K8H7</accession>
<evidence type="ECO:0000313" key="3">
    <source>
        <dbReference type="EMBL" id="XCM83565.1"/>
    </source>
</evidence>
<feature type="transmembrane region" description="Helical" evidence="2">
    <location>
        <begin position="74"/>
        <end position="96"/>
    </location>
</feature>
<evidence type="ECO:0000256" key="1">
    <source>
        <dbReference type="SAM" id="MobiDB-lite"/>
    </source>
</evidence>
<feature type="transmembrane region" description="Helical" evidence="2">
    <location>
        <begin position="207"/>
        <end position="225"/>
    </location>
</feature>
<dbReference type="EMBL" id="CP159872">
    <property type="protein sequence ID" value="XCM83565.1"/>
    <property type="molecule type" value="Genomic_DNA"/>
</dbReference>
<dbReference type="AlphaFoldDB" id="A0AAU8K8H7"/>
<feature type="transmembrane region" description="Helical" evidence="2">
    <location>
        <begin position="135"/>
        <end position="154"/>
    </location>
</feature>
<gene>
    <name evidence="3" type="ORF">ABWK59_33905</name>
</gene>
<evidence type="ECO:0000256" key="2">
    <source>
        <dbReference type="SAM" id="Phobius"/>
    </source>
</evidence>